<sequence>MLLNEMLPMTLVTGSHLFKYCWKPYLRTPLGLSDINDPRNGLLLFKPLKHAFDDSRICFSMVEEVGGPKFRLELLDPSLKDVKLWDYAEDNHPCKGYGKHQICTYAAEATFGELQGKALVFEDANRPCKRCLQFQAKQALRRAKEEEWRPADWAPPPGLSYNSEEAQERMDTWLADAMGAPPPDFDTNTDTTSVISELSGVPGLDVLAGRHSHATSRGAALSLKRSR</sequence>
<organism evidence="2 3">
    <name type="scientific">Chlamydomonas schloesseri</name>
    <dbReference type="NCBI Taxonomy" id="2026947"/>
    <lineage>
        <taxon>Eukaryota</taxon>
        <taxon>Viridiplantae</taxon>
        <taxon>Chlorophyta</taxon>
        <taxon>core chlorophytes</taxon>
        <taxon>Chlorophyceae</taxon>
        <taxon>CS clade</taxon>
        <taxon>Chlamydomonadales</taxon>
        <taxon>Chlamydomonadaceae</taxon>
        <taxon>Chlamydomonas</taxon>
    </lineage>
</organism>
<dbReference type="OrthoDB" id="151325at2759"/>
<feature type="domain" description="HNH nuclease" evidence="1">
    <location>
        <begin position="9"/>
        <end position="59"/>
    </location>
</feature>
<protein>
    <recommendedName>
        <fullName evidence="1">HNH nuclease domain-containing protein</fullName>
    </recommendedName>
</protein>
<name>A0A835WGY4_9CHLO</name>
<dbReference type="InterPro" id="IPR003615">
    <property type="entry name" value="HNH_nuc"/>
</dbReference>
<dbReference type="Pfam" id="PF13391">
    <property type="entry name" value="HNH_2"/>
    <property type="match status" value="1"/>
</dbReference>
<comment type="caution">
    <text evidence="2">The sequence shown here is derived from an EMBL/GenBank/DDBJ whole genome shotgun (WGS) entry which is preliminary data.</text>
</comment>
<reference evidence="2" key="1">
    <citation type="journal article" date="2020" name="bioRxiv">
        <title>Comparative genomics of Chlamydomonas.</title>
        <authorList>
            <person name="Craig R.J."/>
            <person name="Hasan A.R."/>
            <person name="Ness R.W."/>
            <person name="Keightley P.D."/>
        </authorList>
    </citation>
    <scope>NUCLEOTIDE SEQUENCE</scope>
    <source>
        <strain evidence="2">CCAP 11/173</strain>
    </source>
</reference>
<dbReference type="EMBL" id="JAEHOD010000022">
    <property type="protein sequence ID" value="KAG2447328.1"/>
    <property type="molecule type" value="Genomic_DNA"/>
</dbReference>
<evidence type="ECO:0000259" key="1">
    <source>
        <dbReference type="Pfam" id="PF13391"/>
    </source>
</evidence>
<evidence type="ECO:0000313" key="3">
    <source>
        <dbReference type="Proteomes" id="UP000613740"/>
    </source>
</evidence>
<proteinExistence type="predicted"/>
<keyword evidence="3" id="KW-1185">Reference proteome</keyword>
<dbReference type="Proteomes" id="UP000613740">
    <property type="component" value="Unassembled WGS sequence"/>
</dbReference>
<accession>A0A835WGY4</accession>
<evidence type="ECO:0000313" key="2">
    <source>
        <dbReference type="EMBL" id="KAG2447328.1"/>
    </source>
</evidence>
<dbReference type="AlphaFoldDB" id="A0A835WGY4"/>
<gene>
    <name evidence="2" type="ORF">HYH02_007657</name>
</gene>